<dbReference type="InParanoid" id="A0A6P8ZYG1"/>
<gene>
    <name evidence="9" type="primary">LOC117650930</name>
</gene>
<keyword evidence="4" id="KW-0576">Peroxisome</keyword>
<dbReference type="Pfam" id="PF00501">
    <property type="entry name" value="AMP-binding"/>
    <property type="match status" value="1"/>
</dbReference>
<dbReference type="AlphaFoldDB" id="A0A6P8ZYG1"/>
<dbReference type="InterPro" id="IPR045851">
    <property type="entry name" value="AMP-bd_C_sf"/>
</dbReference>
<dbReference type="OrthoDB" id="10253869at2759"/>
<accession>A0A6P8ZYG1</accession>
<evidence type="ECO:0000313" key="8">
    <source>
        <dbReference type="Proteomes" id="UP000515158"/>
    </source>
</evidence>
<organism evidence="9">
    <name type="scientific">Thrips palmi</name>
    <name type="common">Melon thrips</name>
    <dbReference type="NCBI Taxonomy" id="161013"/>
    <lineage>
        <taxon>Eukaryota</taxon>
        <taxon>Metazoa</taxon>
        <taxon>Ecdysozoa</taxon>
        <taxon>Arthropoda</taxon>
        <taxon>Hexapoda</taxon>
        <taxon>Insecta</taxon>
        <taxon>Pterygota</taxon>
        <taxon>Neoptera</taxon>
        <taxon>Paraneoptera</taxon>
        <taxon>Thysanoptera</taxon>
        <taxon>Terebrantia</taxon>
        <taxon>Thripoidea</taxon>
        <taxon>Thripidae</taxon>
        <taxon>Thrips</taxon>
    </lineage>
</organism>
<dbReference type="Gene3D" id="3.30.300.30">
    <property type="match status" value="1"/>
</dbReference>
<dbReference type="Pfam" id="PF13193">
    <property type="entry name" value="AMP-binding_C"/>
    <property type="match status" value="1"/>
</dbReference>
<dbReference type="GO" id="GO:0016405">
    <property type="term" value="F:CoA-ligase activity"/>
    <property type="evidence" value="ECO:0007669"/>
    <property type="project" value="TreeGrafter"/>
</dbReference>
<feature type="region of interest" description="Disordered" evidence="5">
    <location>
        <begin position="542"/>
        <end position="563"/>
    </location>
</feature>
<dbReference type="InterPro" id="IPR042099">
    <property type="entry name" value="ANL_N_sf"/>
</dbReference>
<protein>
    <submittedName>
        <fullName evidence="9">Luciferin 4-monooxygenase-like</fullName>
    </submittedName>
</protein>
<evidence type="ECO:0000259" key="6">
    <source>
        <dbReference type="Pfam" id="PF00501"/>
    </source>
</evidence>
<dbReference type="InterPro" id="IPR000873">
    <property type="entry name" value="AMP-dep_synth/lig_dom"/>
</dbReference>
<reference evidence="9" key="1">
    <citation type="submission" date="2025-08" db="UniProtKB">
        <authorList>
            <consortium name="RefSeq"/>
        </authorList>
    </citation>
    <scope>IDENTIFICATION</scope>
    <source>
        <tissue evidence="9">Total insect</tissue>
    </source>
</reference>
<evidence type="ECO:0000256" key="2">
    <source>
        <dbReference type="ARBA" id="ARBA00006432"/>
    </source>
</evidence>
<dbReference type="KEGG" id="tpal:117650930"/>
<dbReference type="SUPFAM" id="SSF56801">
    <property type="entry name" value="Acetyl-CoA synthetase-like"/>
    <property type="match status" value="1"/>
</dbReference>
<dbReference type="PANTHER" id="PTHR24096:SF149">
    <property type="entry name" value="AMP-BINDING DOMAIN-CONTAINING PROTEIN-RELATED"/>
    <property type="match status" value="1"/>
</dbReference>
<evidence type="ECO:0000256" key="5">
    <source>
        <dbReference type="SAM" id="MobiDB-lite"/>
    </source>
</evidence>
<comment type="similarity">
    <text evidence="2">Belongs to the ATP-dependent AMP-binding enzyme family.</text>
</comment>
<evidence type="ECO:0000256" key="3">
    <source>
        <dbReference type="ARBA" id="ARBA00022598"/>
    </source>
</evidence>
<dbReference type="InterPro" id="IPR025110">
    <property type="entry name" value="AMP-bd_C"/>
</dbReference>
<sequence>MSTATATDDTLEAGDADVDMYVLEGPERPAPPDEPLGDVIFAALRSHAKQAARNAQVDAATGAAMSFHDLLEDSVRVAEGLRAKKLCAGHVVAVSSAPVADLYPAIMGAVWLGLTIMPTDPNASASELKSQLQVCKPRAVFAEPRTLAKVHAALQGAPRQVPVIVLNQDDVPAKLVRAGDVAYEDLLQAVPTATADLFTPPVIARLDDHVPFILGGLGAAGQPRCAMLSNKRAFVLLDQFREPLPDAPGVSFMASRPLSCLAGVFSLLRCCWAGHTVVSLNDQEGPVLGLLAALEKNGVSHWLAQPALVRAVAEHASLAKFNLKALTAVLLDGDALPADLHVRAQQALAVRLQALYCVPEAGMLLFNRDAKPGSVGRVCPGTKLKIVDTISEEDLEAKECGELRSKSATFLKGYVGDPEATAALFDERGWFCTGDVMRYDEEGYFYFMEKLSESIQCAGTAVPAKELEDVIRTHAAVRDVAVLGRPDSEAGEVPMAFVVLEPGVVATKQEIVQLVKDKLPANKQLRGGVEFLDALPRTTSGKLSGRQLRDRMPRRSVVGSAFS</sequence>
<comment type="subcellular location">
    <subcellularLocation>
        <location evidence="1">Peroxisome</location>
    </subcellularLocation>
</comment>
<feature type="domain" description="AMP-binding enzyme C-terminal" evidence="7">
    <location>
        <begin position="466"/>
        <end position="542"/>
    </location>
</feature>
<keyword evidence="3" id="KW-0436">Ligase</keyword>
<dbReference type="Proteomes" id="UP000515158">
    <property type="component" value="Unplaced"/>
</dbReference>
<dbReference type="PANTHER" id="PTHR24096">
    <property type="entry name" value="LONG-CHAIN-FATTY-ACID--COA LIGASE"/>
    <property type="match status" value="1"/>
</dbReference>
<evidence type="ECO:0000256" key="1">
    <source>
        <dbReference type="ARBA" id="ARBA00004275"/>
    </source>
</evidence>
<evidence type="ECO:0000256" key="4">
    <source>
        <dbReference type="ARBA" id="ARBA00023140"/>
    </source>
</evidence>
<name>A0A6P8ZYG1_THRPL</name>
<keyword evidence="8" id="KW-1185">Reference proteome</keyword>
<dbReference type="GeneID" id="117650930"/>
<evidence type="ECO:0000259" key="7">
    <source>
        <dbReference type="Pfam" id="PF13193"/>
    </source>
</evidence>
<proteinExistence type="inferred from homology"/>
<evidence type="ECO:0000313" key="9">
    <source>
        <dbReference type="RefSeq" id="XP_034250468.1"/>
    </source>
</evidence>
<dbReference type="RefSeq" id="XP_034250468.1">
    <property type="nucleotide sequence ID" value="XM_034394577.1"/>
</dbReference>
<dbReference type="Gene3D" id="3.40.50.12780">
    <property type="entry name" value="N-terminal domain of ligase-like"/>
    <property type="match status" value="1"/>
</dbReference>
<feature type="domain" description="AMP-dependent synthetase/ligase" evidence="6">
    <location>
        <begin position="49"/>
        <end position="414"/>
    </location>
</feature>
<dbReference type="GO" id="GO:0005777">
    <property type="term" value="C:peroxisome"/>
    <property type="evidence" value="ECO:0007669"/>
    <property type="project" value="UniProtKB-SubCell"/>
</dbReference>